<dbReference type="InterPro" id="IPR001031">
    <property type="entry name" value="Thioesterase"/>
</dbReference>
<name>A0A091R132_MERNU</name>
<dbReference type="Proteomes" id="UP000052967">
    <property type="component" value="Unassembled WGS sequence"/>
</dbReference>
<evidence type="ECO:0000259" key="3">
    <source>
        <dbReference type="Pfam" id="PF00975"/>
    </source>
</evidence>
<feature type="non-terminal residue" evidence="4">
    <location>
        <position position="1"/>
    </location>
</feature>
<dbReference type="AlphaFoldDB" id="A0A091R132"/>
<proteinExistence type="inferred from homology"/>
<dbReference type="Pfam" id="PF00975">
    <property type="entry name" value="Thioesterase"/>
    <property type="match status" value="1"/>
</dbReference>
<dbReference type="Gene3D" id="3.40.50.1820">
    <property type="entry name" value="alpha/beta hydrolase"/>
    <property type="match status" value="1"/>
</dbReference>
<dbReference type="EMBL" id="KK710302">
    <property type="protein sequence ID" value="KFQ32869.1"/>
    <property type="molecule type" value="Genomic_DNA"/>
</dbReference>
<comment type="similarity">
    <text evidence="1">Belongs to the thioesterase family.</text>
</comment>
<dbReference type="PANTHER" id="PTHR11487">
    <property type="entry name" value="THIOESTERASE"/>
    <property type="match status" value="1"/>
</dbReference>
<dbReference type="SUPFAM" id="SSF53474">
    <property type="entry name" value="alpha/beta-Hydrolases"/>
    <property type="match status" value="1"/>
</dbReference>
<dbReference type="EC" id="3.1.2.14" evidence="2"/>
<reference evidence="4 5" key="1">
    <citation type="submission" date="2014-04" db="EMBL/GenBank/DDBJ databases">
        <title>Genome evolution of avian class.</title>
        <authorList>
            <person name="Zhang G."/>
            <person name="Li C."/>
        </authorList>
    </citation>
    <scope>NUCLEOTIDE SEQUENCE [LARGE SCALE GENOMIC DNA]</scope>
    <source>
        <strain evidence="4">BGI_N331</strain>
    </source>
</reference>
<evidence type="ECO:0000256" key="1">
    <source>
        <dbReference type="ARBA" id="ARBA00007169"/>
    </source>
</evidence>
<sequence>FHHSFGPYVSFAVALHLKEKYGLEPIHLFVSGGHAPNIMFLDVKRMPIHDAEGEEVLKHIQMLEGTSEILQNENIKKRLILTFREDHRILQAFSFETTEKNFPFSCDITCFNVAEDKPYDLEAWQDLTSGETSFYKLPRGHFYLLEPSNEIVLAKHITKCIENAAL</sequence>
<dbReference type="GO" id="GO:0008610">
    <property type="term" value="P:lipid biosynthetic process"/>
    <property type="evidence" value="ECO:0007669"/>
    <property type="project" value="TreeGrafter"/>
</dbReference>
<dbReference type="GO" id="GO:0032787">
    <property type="term" value="P:monocarboxylic acid metabolic process"/>
    <property type="evidence" value="ECO:0007669"/>
    <property type="project" value="UniProtKB-ARBA"/>
</dbReference>
<keyword evidence="5" id="KW-1185">Reference proteome</keyword>
<dbReference type="InterPro" id="IPR012223">
    <property type="entry name" value="TEII"/>
</dbReference>
<feature type="domain" description="Thioesterase" evidence="3">
    <location>
        <begin position="3"/>
        <end position="157"/>
    </location>
</feature>
<dbReference type="GO" id="GO:0016297">
    <property type="term" value="F:fatty acyl-[ACP] hydrolase activity"/>
    <property type="evidence" value="ECO:0007669"/>
    <property type="project" value="UniProtKB-EC"/>
</dbReference>
<dbReference type="PANTHER" id="PTHR11487:SF0">
    <property type="entry name" value="S-ACYL FATTY ACID SYNTHASE THIOESTERASE, MEDIUM CHAIN"/>
    <property type="match status" value="1"/>
</dbReference>
<organism evidence="4 5">
    <name type="scientific">Merops nubicus</name>
    <name type="common">Northern carmine bee-eater</name>
    <dbReference type="NCBI Taxonomy" id="57421"/>
    <lineage>
        <taxon>Eukaryota</taxon>
        <taxon>Metazoa</taxon>
        <taxon>Chordata</taxon>
        <taxon>Craniata</taxon>
        <taxon>Vertebrata</taxon>
        <taxon>Euteleostomi</taxon>
        <taxon>Archelosauria</taxon>
        <taxon>Archosauria</taxon>
        <taxon>Dinosauria</taxon>
        <taxon>Saurischia</taxon>
        <taxon>Theropoda</taxon>
        <taxon>Coelurosauria</taxon>
        <taxon>Aves</taxon>
        <taxon>Neognathae</taxon>
        <taxon>Neoaves</taxon>
        <taxon>Telluraves</taxon>
        <taxon>Coraciimorphae</taxon>
        <taxon>Coraciiformes</taxon>
        <taxon>Meropidae</taxon>
        <taxon>Merops</taxon>
    </lineage>
</organism>
<accession>A0A091R132</accession>
<evidence type="ECO:0000313" key="5">
    <source>
        <dbReference type="Proteomes" id="UP000052967"/>
    </source>
</evidence>
<protein>
    <recommendedName>
        <fullName evidence="2">oleoyl-[acyl-carrier-protein] hydrolase</fullName>
        <ecNumber evidence="2">3.1.2.14</ecNumber>
    </recommendedName>
</protein>
<evidence type="ECO:0000313" key="4">
    <source>
        <dbReference type="EMBL" id="KFQ32869.1"/>
    </source>
</evidence>
<dbReference type="InterPro" id="IPR029058">
    <property type="entry name" value="AB_hydrolase_fold"/>
</dbReference>
<feature type="non-terminal residue" evidence="4">
    <location>
        <position position="166"/>
    </location>
</feature>
<gene>
    <name evidence="4" type="ORF">N331_10601</name>
</gene>
<evidence type="ECO:0000256" key="2">
    <source>
        <dbReference type="ARBA" id="ARBA00012480"/>
    </source>
</evidence>